<accession>A0A1B6F045</accession>
<protein>
    <recommendedName>
        <fullName evidence="5">Ig-like domain-containing protein</fullName>
    </recommendedName>
</protein>
<dbReference type="Gene3D" id="2.60.40.10">
    <property type="entry name" value="Immunoglobulins"/>
    <property type="match status" value="2"/>
</dbReference>
<dbReference type="InterPro" id="IPR007110">
    <property type="entry name" value="Ig-like_dom"/>
</dbReference>
<evidence type="ECO:0000256" key="3">
    <source>
        <dbReference type="ARBA" id="ARBA00023157"/>
    </source>
</evidence>
<dbReference type="InterPro" id="IPR003598">
    <property type="entry name" value="Ig_sub2"/>
</dbReference>
<evidence type="ECO:0000313" key="6">
    <source>
        <dbReference type="EMBL" id="JAS43243.1"/>
    </source>
</evidence>
<evidence type="ECO:0000256" key="4">
    <source>
        <dbReference type="ARBA" id="ARBA00023319"/>
    </source>
</evidence>
<sequence length="140" mass="15435">SAPSRVVTVKKGDTATLVCNVNGDTPINVRWLRGGKLQLTPASNYRLTMKQDVTPDGVTAELQISSTESNDTGAYFCQASNLFGKDQQLVQLLVQEPPKSPSDLKTVMVSSRTANIQWHHQSGEVTRFIVQYKEAEGVWQ</sequence>
<dbReference type="InterPro" id="IPR036116">
    <property type="entry name" value="FN3_sf"/>
</dbReference>
<dbReference type="FunFam" id="2.60.40.10:FF:000022">
    <property type="entry name" value="Cardiac titin"/>
    <property type="match status" value="1"/>
</dbReference>
<dbReference type="SUPFAM" id="SSF49265">
    <property type="entry name" value="Fibronectin type III"/>
    <property type="match status" value="1"/>
</dbReference>
<evidence type="ECO:0000256" key="2">
    <source>
        <dbReference type="ARBA" id="ARBA00022737"/>
    </source>
</evidence>
<dbReference type="GO" id="GO:0043005">
    <property type="term" value="C:neuron projection"/>
    <property type="evidence" value="ECO:0007669"/>
    <property type="project" value="TreeGrafter"/>
</dbReference>
<reference evidence="6" key="1">
    <citation type="submission" date="2015-11" db="EMBL/GenBank/DDBJ databases">
        <title>De novo transcriptome assembly of four potential Pierce s Disease insect vectors from Arizona vineyards.</title>
        <authorList>
            <person name="Tassone E.E."/>
        </authorList>
    </citation>
    <scope>NUCLEOTIDE SEQUENCE</scope>
</reference>
<evidence type="ECO:0000256" key="1">
    <source>
        <dbReference type="ARBA" id="ARBA00022729"/>
    </source>
</evidence>
<dbReference type="InterPro" id="IPR013783">
    <property type="entry name" value="Ig-like_fold"/>
</dbReference>
<proteinExistence type="predicted"/>
<feature type="non-terminal residue" evidence="6">
    <location>
        <position position="1"/>
    </location>
</feature>
<keyword evidence="3" id="KW-1015">Disulfide bond</keyword>
<keyword evidence="1" id="KW-0732">Signal</keyword>
<evidence type="ECO:0000259" key="5">
    <source>
        <dbReference type="PROSITE" id="PS50835"/>
    </source>
</evidence>
<gene>
    <name evidence="6" type="ORF">g.44643</name>
</gene>
<dbReference type="InterPro" id="IPR051170">
    <property type="entry name" value="Neural/epithelial_adhesion"/>
</dbReference>
<dbReference type="InterPro" id="IPR003599">
    <property type="entry name" value="Ig_sub"/>
</dbReference>
<dbReference type="PANTHER" id="PTHR12231">
    <property type="entry name" value="CTX-RELATED TYPE I TRANSMEMBRANE PROTEIN"/>
    <property type="match status" value="1"/>
</dbReference>
<dbReference type="SMART" id="SM00408">
    <property type="entry name" value="IGc2"/>
    <property type="match status" value="1"/>
</dbReference>
<dbReference type="AlphaFoldDB" id="A0A1B6F045"/>
<dbReference type="PANTHER" id="PTHR12231:SF253">
    <property type="entry name" value="DPR-INTERACTING PROTEIN ETA, ISOFORM B-RELATED"/>
    <property type="match status" value="1"/>
</dbReference>
<dbReference type="Pfam" id="PF07679">
    <property type="entry name" value="I-set"/>
    <property type="match status" value="1"/>
</dbReference>
<dbReference type="EMBL" id="GECZ01026526">
    <property type="protein sequence ID" value="JAS43243.1"/>
    <property type="molecule type" value="Transcribed_RNA"/>
</dbReference>
<dbReference type="InterPro" id="IPR036179">
    <property type="entry name" value="Ig-like_dom_sf"/>
</dbReference>
<name>A0A1B6F045_9HEMI</name>
<dbReference type="SUPFAM" id="SSF48726">
    <property type="entry name" value="Immunoglobulin"/>
    <property type="match status" value="1"/>
</dbReference>
<dbReference type="InterPro" id="IPR013098">
    <property type="entry name" value="Ig_I-set"/>
</dbReference>
<keyword evidence="2" id="KW-0677">Repeat</keyword>
<feature type="non-terminal residue" evidence="6">
    <location>
        <position position="140"/>
    </location>
</feature>
<organism evidence="6">
    <name type="scientific">Cuerna arida</name>
    <dbReference type="NCBI Taxonomy" id="1464854"/>
    <lineage>
        <taxon>Eukaryota</taxon>
        <taxon>Metazoa</taxon>
        <taxon>Ecdysozoa</taxon>
        <taxon>Arthropoda</taxon>
        <taxon>Hexapoda</taxon>
        <taxon>Insecta</taxon>
        <taxon>Pterygota</taxon>
        <taxon>Neoptera</taxon>
        <taxon>Paraneoptera</taxon>
        <taxon>Hemiptera</taxon>
        <taxon>Auchenorrhyncha</taxon>
        <taxon>Membracoidea</taxon>
        <taxon>Cicadellidae</taxon>
        <taxon>Cicadellinae</taxon>
        <taxon>Proconiini</taxon>
        <taxon>Cuerna</taxon>
    </lineage>
</organism>
<dbReference type="PROSITE" id="PS50835">
    <property type="entry name" value="IG_LIKE"/>
    <property type="match status" value="1"/>
</dbReference>
<feature type="domain" description="Ig-like" evidence="5">
    <location>
        <begin position="1"/>
        <end position="95"/>
    </location>
</feature>
<dbReference type="SMART" id="SM00409">
    <property type="entry name" value="IG"/>
    <property type="match status" value="1"/>
</dbReference>
<keyword evidence="4" id="KW-0393">Immunoglobulin domain</keyword>